<feature type="transmembrane region" description="Helical" evidence="1">
    <location>
        <begin position="54"/>
        <end position="75"/>
    </location>
</feature>
<name>A0A0P9PY79_9PSED</name>
<evidence type="ECO:0000313" key="3">
    <source>
        <dbReference type="EMBL" id="RMV77755.1"/>
    </source>
</evidence>
<dbReference type="RefSeq" id="WP_055007868.1">
    <property type="nucleotide sequence ID" value="NZ_LJPW01000015.1"/>
</dbReference>
<evidence type="ECO:0000313" key="2">
    <source>
        <dbReference type="EMBL" id="RMM09436.1"/>
    </source>
</evidence>
<dbReference type="AlphaFoldDB" id="A0A0P9PY79"/>
<dbReference type="Proteomes" id="UP000269872">
    <property type="component" value="Unassembled WGS sequence"/>
</dbReference>
<reference evidence="4 5" key="1">
    <citation type="submission" date="2018-08" db="EMBL/GenBank/DDBJ databases">
        <title>Recombination of ecologically and evolutionarily significant loci maintains genetic cohesion in the Pseudomonas syringae species complex.</title>
        <authorList>
            <person name="Dillon M."/>
            <person name="Thakur S."/>
            <person name="Almeida R.N.D."/>
            <person name="Weir B.S."/>
            <person name="Guttman D.S."/>
        </authorList>
    </citation>
    <scope>NUCLEOTIDE SEQUENCE [LARGE SCALE GENOMIC DNA]</scope>
    <source>
        <strain evidence="2 5">ICMP 4086</strain>
        <strain evidence="3 4">ICMP 7496</strain>
    </source>
</reference>
<evidence type="ECO:0000313" key="4">
    <source>
        <dbReference type="Proteomes" id="UP000269872"/>
    </source>
</evidence>
<gene>
    <name evidence="3" type="ORF">ALP05_100574</name>
    <name evidence="2" type="ORF">ALQ84_100550</name>
</gene>
<comment type="caution">
    <text evidence="3">The sequence shown here is derived from an EMBL/GenBank/DDBJ whole genome shotgun (WGS) entry which is preliminary data.</text>
</comment>
<dbReference type="EMBL" id="RBOC01000100">
    <property type="protein sequence ID" value="RMM09436.1"/>
    <property type="molecule type" value="Genomic_DNA"/>
</dbReference>
<keyword evidence="1" id="KW-0812">Transmembrane</keyword>
<feature type="transmembrane region" description="Helical" evidence="1">
    <location>
        <begin position="12"/>
        <end position="34"/>
    </location>
</feature>
<keyword evidence="1" id="KW-0472">Membrane</keyword>
<protein>
    <submittedName>
        <fullName evidence="3">Uncharacterized protein</fullName>
    </submittedName>
</protein>
<organism evidence="3 4">
    <name type="scientific">Pseudomonas caricapapayae</name>
    <dbReference type="NCBI Taxonomy" id="46678"/>
    <lineage>
        <taxon>Bacteria</taxon>
        <taxon>Pseudomonadati</taxon>
        <taxon>Pseudomonadota</taxon>
        <taxon>Gammaproteobacteria</taxon>
        <taxon>Pseudomonadales</taxon>
        <taxon>Pseudomonadaceae</taxon>
        <taxon>Pseudomonas</taxon>
    </lineage>
</organism>
<dbReference type="EMBL" id="RBUY01000041">
    <property type="protein sequence ID" value="RMV77755.1"/>
    <property type="molecule type" value="Genomic_DNA"/>
</dbReference>
<proteinExistence type="predicted"/>
<accession>A0A0P9PY79</accession>
<evidence type="ECO:0000313" key="5">
    <source>
        <dbReference type="Proteomes" id="UP000278587"/>
    </source>
</evidence>
<keyword evidence="1" id="KW-1133">Transmembrane helix</keyword>
<evidence type="ECO:0000256" key="1">
    <source>
        <dbReference type="SAM" id="Phobius"/>
    </source>
</evidence>
<dbReference type="Proteomes" id="UP000278587">
    <property type="component" value="Unassembled WGS sequence"/>
</dbReference>
<sequence>MIKSIVSSLEPVLLRISKVGNGCGFLLIVGYVLLSMASLMQDPNFDQPRLAQEFAPLIVSAFGAGTLSMVLQMMIRTNARSS</sequence>
<dbReference type="OrthoDB" id="7017377at2"/>